<keyword evidence="26 32" id="KW-0564">Palmitate</keyword>
<evidence type="ECO:0000256" key="10">
    <source>
        <dbReference type="ARBA" id="ARBA00022570"/>
    </source>
</evidence>
<keyword evidence="10 32" id="KW-1165">Clathrin-mediated endocytosis of virus by host</keyword>
<evidence type="ECO:0000256" key="3">
    <source>
        <dbReference type="ARBA" id="ARBA00004505"/>
    </source>
</evidence>
<reference evidence="37" key="1">
    <citation type="journal article" date="2011" name="Nat. Med.">
        <title>Genetic impact of vaccination on breakthrough HIV-1 sequences from the STEP trial.</title>
        <authorList>
            <person name="Rolland M."/>
            <person name="Tovanabutra S."/>
            <person name="deCamp A.C."/>
            <person name="Frahm N."/>
            <person name="Gilbert P.B."/>
            <person name="Sanders-Buell E."/>
            <person name="Heath L."/>
            <person name="Magaret C.A."/>
            <person name="Bose M."/>
            <person name="Bradfield A."/>
            <person name="O'Sullivan A."/>
            <person name="Crossler J."/>
            <person name="Jones T."/>
            <person name="Nau M."/>
            <person name="Wong K."/>
            <person name="Zhao H."/>
            <person name="Raugi D.N."/>
            <person name="Sorensen S."/>
            <person name="Stoddard J.N."/>
            <person name="Maust B.S."/>
            <person name="Deng W."/>
            <person name="Hural J."/>
            <person name="Dubey S."/>
            <person name="Michael N.L."/>
            <person name="Shiver J."/>
            <person name="Corey L."/>
            <person name="Li F."/>
            <person name="Self S.G."/>
            <person name="Kim J."/>
            <person name="Buchbinder S."/>
            <person name="Casimiro D.R."/>
            <person name="Robertson M.N."/>
            <person name="Duerr A."/>
            <person name="McElrath M.J."/>
            <person name="McCutchan F.E."/>
            <person name="Mullins J.I."/>
        </authorList>
    </citation>
    <scope>NUCLEOTIDE SEQUENCE</scope>
    <source>
        <strain evidence="37">502-2000_RH02</strain>
    </source>
</reference>
<keyword evidence="17 32" id="KW-1161">Viral attachment to host cell</keyword>
<dbReference type="GO" id="GO:0039654">
    <property type="term" value="P:fusion of virus membrane with host endosome membrane"/>
    <property type="evidence" value="ECO:0007669"/>
    <property type="project" value="UniProtKB-UniRule"/>
</dbReference>
<comment type="function">
    <text evidence="32">Envelope glycoprotein gp160: Oligomerizes in the host endoplasmic reticulum into predominantly trimers. In a second time, gp160 transits in the host Golgi, where glycosylation is completed. The precursor is then proteolytically cleaved in the trans-Golgi and thereby activated by cellular furin or furin-like proteases to produce gp120 and gp41.</text>
</comment>
<evidence type="ECO:0000256" key="11">
    <source>
        <dbReference type="ARBA" id="ARBA00022581"/>
    </source>
</evidence>
<evidence type="ECO:0000256" key="9">
    <source>
        <dbReference type="ARBA" id="ARBA00022511"/>
    </source>
</evidence>
<dbReference type="Pfam" id="PF00516">
    <property type="entry name" value="GP120"/>
    <property type="match status" value="1"/>
</dbReference>
<comment type="PTM">
    <text evidence="32">Highly glycosylated by host. The high number of glycan on the protein is reffered to as 'glycan shield' because it contributes to hide protein sequence from adaptive immune system.</text>
</comment>
<gene>
    <name evidence="32 37" type="primary">env</name>
</gene>
<dbReference type="GO" id="GO:0075512">
    <property type="term" value="P:clathrin-dependent endocytosis of virus by host cell"/>
    <property type="evidence" value="ECO:0007669"/>
    <property type="project" value="UniProtKB-UniRule"/>
</dbReference>
<feature type="region of interest" description="Fusion peptide" evidence="32">
    <location>
        <begin position="512"/>
        <end position="532"/>
    </location>
</feature>
<keyword evidence="28 32" id="KW-0325">Glycoprotein</keyword>
<keyword evidence="30 32" id="KW-0449">Lipoprotein</keyword>
<feature type="domain" description="Human immunodeficiency virus 1 envelope glycoprotein Gp120" evidence="35">
    <location>
        <begin position="138"/>
        <end position="511"/>
    </location>
</feature>
<evidence type="ECO:0000256" key="1">
    <source>
        <dbReference type="ARBA" id="ARBA00004402"/>
    </source>
</evidence>
<comment type="miscellaneous">
    <text evidence="32">HIV-1 lineages are divided in three main groups, M (for Major), O (for Outlier), and N (for New, or Non-M, Non-O). The vast majority of strains found worldwide belong to the group M. Group O seems to be endemic to and largely confined to Cameroon and neighboring countries in West Central Africa, where these viruses represent a small minority of HIV-1 strains. The group N is represented by a limited number of isolates from Cameroonian persons. The group M is further subdivided in 9 clades or subtypes (A to D, F to H, J and K).</text>
</comment>
<evidence type="ECO:0000256" key="21">
    <source>
        <dbReference type="ARBA" id="ARBA00022890"/>
    </source>
</evidence>
<evidence type="ECO:0000256" key="29">
    <source>
        <dbReference type="ARBA" id="ARBA00023280"/>
    </source>
</evidence>
<dbReference type="GO" id="GO:0005198">
    <property type="term" value="F:structural molecule activity"/>
    <property type="evidence" value="ECO:0007669"/>
    <property type="project" value="UniProtKB-UniRule"/>
</dbReference>
<dbReference type="EMBL" id="JF320276">
    <property type="protein sequence ID" value="ADZ34178.1"/>
    <property type="molecule type" value="Genomic_RNA"/>
</dbReference>
<keyword evidence="9 32" id="KW-1032">Host cell membrane</keyword>
<keyword evidence="25 32" id="KW-0472">Membrane</keyword>
<keyword evidence="8 32" id="KW-1170">Fusion of virus membrane with host endosomal membrane</keyword>
<evidence type="ECO:0000256" key="12">
    <source>
        <dbReference type="ARBA" id="ARBA00022595"/>
    </source>
</evidence>
<feature type="domain" description="Retroviral envelope protein GP41-like" evidence="36">
    <location>
        <begin position="530"/>
        <end position="719"/>
    </location>
</feature>
<dbReference type="Gene3D" id="2.170.40.20">
    <property type="entry name" value="Human immunodeficiency virus 1, Gp160, envelope glycoprotein"/>
    <property type="match status" value="2"/>
</dbReference>
<evidence type="ECO:0000256" key="33">
    <source>
        <dbReference type="RuleBase" id="RU363095"/>
    </source>
</evidence>
<evidence type="ECO:0000256" key="22">
    <source>
        <dbReference type="ARBA" id="ARBA00022989"/>
    </source>
</evidence>
<feature type="region of interest" description="Disordered" evidence="34">
    <location>
        <begin position="718"/>
        <end position="745"/>
    </location>
</feature>
<comment type="function">
    <text evidence="32">Surface protein gp120: Attaches the virus to the host lymphoid cell by binding to the primary receptor CD4. This interaction induces a structural rearrangement creating a high affinity binding site for a chemokine coreceptor like CXCR4 and/or CCR5. Acts as a ligand for CD209/DC-SIGN and CLEC4M/DC-SIGNR, which are respectively found on dendritic cells (DCs), and on endothelial cells of liver sinusoids and lymph node sinuses. These interactions allow capture of viral particles at mucosal surfaces by these cells and subsequent transmission to permissive cells. HIV subverts the migration properties of dendritic cells to gain access to CD4+ T-cells in lymph nodes. Virus transmission to permissive T-cells occurs either in trans (without DCs infection, through viral capture and transmission), or in cis (following DCs productive infection, through the usual CD4-gp120 interaction), thereby inducing a robust infection. In trans infection, bound virions remain infectious over days and it is proposed that they are not degraded, but protected in non-lysosomal acidic organelles within the DCs close to the cell membrane thus contributing to the viral infectious potential during DCs' migration from the periphery to the lymphoid tissues. On arrival at lymphoid tissues, intact virions recycle back to DCs' cell surface allowing virus transmission to CD4+ T-cells.</text>
</comment>
<feature type="disulfide bond" evidence="32">
    <location>
        <begin position="130"/>
        <end position="156"/>
    </location>
</feature>
<evidence type="ECO:0000313" key="37">
    <source>
        <dbReference type="EMBL" id="ADZ34178.1"/>
    </source>
</evidence>
<dbReference type="InterPro" id="IPR000328">
    <property type="entry name" value="GP41-like"/>
</dbReference>
<dbReference type="Gene3D" id="1.10.287.210">
    <property type="match status" value="1"/>
</dbReference>
<feature type="region of interest" description="V1" evidence="32">
    <location>
        <begin position="130"/>
        <end position="155"/>
    </location>
</feature>
<keyword evidence="12 32" id="KW-1162">Viral penetration into host cytoplasm</keyword>
<evidence type="ECO:0000259" key="35">
    <source>
        <dbReference type="Pfam" id="PF00516"/>
    </source>
</evidence>
<feature type="disulfide bond" evidence="32">
    <location>
        <begin position="219"/>
        <end position="248"/>
    </location>
</feature>
<keyword evidence="18 32" id="KW-0946">Virion</keyword>
<keyword evidence="21 32" id="KW-1164">Virus endocytosis by host</keyword>
<feature type="chain" id="PRO_5023555663" description="Transmembrane protein gp41" evidence="32">
    <location>
        <begin position="512"/>
        <end position="856"/>
    </location>
</feature>
<keyword evidence="14 32" id="KW-0812">Transmembrane</keyword>
<comment type="caution">
    <text evidence="32">Lacks conserved residue(s) required for the propagation of feature annotation.</text>
</comment>
<feature type="short sequence motif" description="YXXL motif; contains endocytosis signal" evidence="32">
    <location>
        <begin position="712"/>
        <end position="715"/>
    </location>
</feature>
<evidence type="ECO:0000256" key="2">
    <source>
        <dbReference type="ARBA" id="ARBA00004433"/>
    </source>
</evidence>
<feature type="disulfide bond" evidence="32">
    <location>
        <begin position="53"/>
        <end position="73"/>
    </location>
</feature>
<evidence type="ECO:0000256" key="7">
    <source>
        <dbReference type="ARBA" id="ARBA00022506"/>
    </source>
</evidence>
<evidence type="ECO:0000256" key="25">
    <source>
        <dbReference type="ARBA" id="ARBA00023136"/>
    </source>
</evidence>
<dbReference type="CDD" id="cd09909">
    <property type="entry name" value="HIV-1-like_HR1-HR2"/>
    <property type="match status" value="1"/>
</dbReference>
<keyword evidence="24 32" id="KW-0175">Coiled coil</keyword>
<evidence type="ECO:0000256" key="34">
    <source>
        <dbReference type="SAM" id="MobiDB-lite"/>
    </source>
</evidence>
<dbReference type="FunFam" id="2.170.40.20:FF:000003">
    <property type="entry name" value="Envelope glycoprotein gp160"/>
    <property type="match status" value="1"/>
</dbReference>
<dbReference type="GO" id="GO:0044175">
    <property type="term" value="C:host cell endosome membrane"/>
    <property type="evidence" value="ECO:0007669"/>
    <property type="project" value="UniProtKB-SubCell"/>
</dbReference>
<sequence length="856" mass="96490">MRAKETKKNYQSFWRWGILLLGMLMIGSAAEQLWVTVYYGVPVWKEATTTLFCASDAKAYQAEVHNVWATHACVPTDPNPQEVVLGNVTEKFNAWKNDMVEQMHEDIISLWDQSLKPCVKLTPLCVVLKCNNTVNNVAINNANVTGVNRGEEMKNCSFNITTNIGEKRKSEYALFYNLDIVQIDEDTSNDSYRLISCNTSVLTQACPKITFEPIPIHYCAPAGFAILKCNNKTFNGKGPCTNVSTVQCTHGIRPVVSTQLLLNGSLAEKEIVIRSENFTDNAKTIIVQLNESVPINCTRPGNNTRKSVRIGPGQAFYATGAIIGDIRQAHCNISREKWNNTLKQVVQKLREQFGNNKTIIFNQSSGGDPEIVMHSFNCAGEFFYCNTTQLFNSTWLLNGSSNTEGNDTITIPCRIKQIVNMWQKVGKAMYAPPIRGNISCISNITGLLLIRDGGVNNESANETRNETFRPAGGDMRDNWRSELYKYKVVKIEPLGIAPTKAKRRVVQREKRAVGLGAVFLGFLGAAGSTMGAASVTLTVQARQLLSGIVQQQNNLLKAIEAQQHLLQLTVWGIKQLQARILAVERYLKDQQLLGIWGCSGKLICTTTVPWNSSWSNKSMNEIWDNMTWMEWEKEIDNYTNIIYSLIEASQNQQEKNELELLELDKWANLWNWFSITNWLWYIKIFIIIVGGLIGLRIVFTVLSIINRVRQGYSPLSFQTHFPAPRGPDRPGGTEEEGGERDRDRSGPSVNGFLALIWVDLRSLLLFSYRHLRDLLLIAARIVEILGRRGWELLKYCWNLLQYWSQELKNSAVSLFNAIAIAVAEGTDRIIEVLQRAGRAILHIPVRIRQGLERALL</sequence>
<comment type="subcellular location">
    <molecule>Transmembrane protein gp41</molecule>
    <subcellularLocation>
        <location evidence="32">Virion membrane</location>
        <topology evidence="32">Single-pass type I membrane protein</topology>
    </subcellularLocation>
    <subcellularLocation>
        <location evidence="32">Host cell membrane</location>
        <topology evidence="32">Single-pass type I membrane protein</topology>
    </subcellularLocation>
    <subcellularLocation>
        <location evidence="32">Host endosome membrane</location>
        <topology evidence="32">Single-pass type I membrane protein</topology>
    </subcellularLocation>
    <text evidence="32">It is probably concentrated at the site of budding and incorporated into the virions possibly by contacts between the cytoplasmic tail of Env and the N-terminus of Gag.</text>
</comment>
<dbReference type="Gene3D" id="1.20.5.490">
    <property type="entry name" value="Single helix bin"/>
    <property type="match status" value="1"/>
</dbReference>
<evidence type="ECO:0000256" key="27">
    <source>
        <dbReference type="ARBA" id="ARBA00023157"/>
    </source>
</evidence>
<evidence type="ECO:0000256" key="30">
    <source>
        <dbReference type="ARBA" id="ARBA00023288"/>
    </source>
</evidence>
<evidence type="ECO:0000256" key="15">
    <source>
        <dbReference type="ARBA" id="ARBA00022703"/>
    </source>
</evidence>
<evidence type="ECO:0000256" key="8">
    <source>
        <dbReference type="ARBA" id="ARBA00022510"/>
    </source>
</evidence>
<evidence type="ECO:0000256" key="31">
    <source>
        <dbReference type="ARBA" id="ARBA00023296"/>
    </source>
</evidence>
<evidence type="ECO:0000256" key="28">
    <source>
        <dbReference type="ARBA" id="ARBA00023180"/>
    </source>
</evidence>
<keyword evidence="15 32" id="KW-0053">Apoptosis</keyword>
<comment type="domain">
    <text evidence="32">The YXXL motif is involved in determining the exact site of viral release at the surface of infected mononuclear cells and promotes endocytosis. YXXL and di-leucine endocytosis motifs interact directly or indirectly with the clathrin adapter complexes, opperate independently, and their activities are not additive.</text>
</comment>
<keyword evidence="20 32" id="KW-0261">Viral envelope protein</keyword>
<dbReference type="GO" id="GO:1903908">
    <property type="term" value="P:positive regulation of plasma membrane raft polarization"/>
    <property type="evidence" value="ECO:0007669"/>
    <property type="project" value="UniProtKB-UniRule"/>
</dbReference>
<organism evidence="37">
    <name type="scientific">Human immunodeficiency virus type 1</name>
    <name type="common">HIV-1</name>
    <dbReference type="NCBI Taxonomy" id="11676"/>
    <lineage>
        <taxon>Viruses</taxon>
        <taxon>Riboviria</taxon>
        <taxon>Pararnavirae</taxon>
        <taxon>Artverviricota</taxon>
        <taxon>Revtraviricetes</taxon>
        <taxon>Ortervirales</taxon>
        <taxon>Retroviridae</taxon>
        <taxon>Orthoretrovirinae</taxon>
        <taxon>Lentivirus</taxon>
        <taxon>Lentivirus humimdef1</taxon>
    </lineage>
</organism>
<keyword evidence="7 32" id="KW-1168">Fusion of virus membrane with host membrane</keyword>
<dbReference type="FunFam" id="2.170.40.20:FF:000004">
    <property type="entry name" value="Envelope glycoprotein gp160"/>
    <property type="match status" value="1"/>
</dbReference>
<comment type="subunit">
    <text evidence="32">The mature envelope protein (Env) consists of a homotrimer of non-covalently associated gp120-gp41 heterodimers. The resulting complex protrudes from the virus surface as a spike. There seems to be as few as 10 spikes on the average virion. Surface protein gp120 interacts with host CD4, CCR5 and CXCR4. Gp120 also interacts with the C-type lectins CD209/DC-SIGN and CLEC4M/DC-SIGNR (collectively referred to as DC-SIGN(R)). Gp120 and gp41 interact with GalCer. Gp120 interacts with host ITGA4/ITGB7 complex; on CD4+ T-cells, this interaction results in rapid activation of integrin ITGAL/LFA-1, which facilitates efficient cell-to-cell spreading of HIV-1. Gp120 interacts with cell-associated heparan sulfate; this interaction increases virus infectivity on permissive cells and may be involved in infection of CD4- cells.</text>
</comment>
<dbReference type="SUPFAM" id="SSF58069">
    <property type="entry name" value="Virus ectodomain"/>
    <property type="match status" value="1"/>
</dbReference>
<dbReference type="GO" id="GO:0052031">
    <property type="term" value="P:symbiont-mediated perturbation of host defense response"/>
    <property type="evidence" value="ECO:0007669"/>
    <property type="project" value="UniProtKB-UniRule"/>
</dbReference>
<dbReference type="InterPro" id="IPR036377">
    <property type="entry name" value="Gp120_core_sf"/>
</dbReference>
<dbReference type="GO" id="GO:0019031">
    <property type="term" value="C:viral envelope"/>
    <property type="evidence" value="ECO:0007669"/>
    <property type="project" value="UniProtKB-KW"/>
</dbReference>
<comment type="domain">
    <text evidence="32">Some of the most genetically diverse regions of the viral genome are present in Env. They are called variable regions 1 through 5 (V1 through V5). Coreceptor usage of gp120 is determined mainly by the primary structure of the third variable region (V3) in the outer domain of gp120. The sequence of V3 determines which coreceptor, CCR5 and/or CXCR4 (corresponding to R5/macrophage, X4/T cell and R5X4/T cell and macrophage tropism), is used to trigger the fusion potential of the Env complex, and hence which cells the virus can infect. Binding to CCR5 involves a region adjacent in addition to V3.</text>
</comment>
<protein>
    <recommendedName>
        <fullName evidence="32">Envelope glycoprotein gp160</fullName>
    </recommendedName>
    <alternativeName>
        <fullName evidence="32">Env polyprotein</fullName>
    </alternativeName>
    <component>
        <recommendedName>
            <fullName evidence="32">Surface protein gp120</fullName>
            <shortName evidence="32">SU</shortName>
        </recommendedName>
        <alternativeName>
            <fullName evidence="32">Glycoprotein 120</fullName>
            <shortName evidence="32">gp120</shortName>
        </alternativeName>
    </component>
    <component>
        <recommendedName>
            <fullName evidence="32">Transmembrane protein gp41</fullName>
            <shortName evidence="32">TM</shortName>
        </recommendedName>
        <alternativeName>
            <fullName evidence="32">Glycoprotein 41</fullName>
            <shortName evidence="32">gp41</shortName>
        </alternativeName>
    </component>
</protein>
<feature type="topological domain" description="Cytoplasmic" evidence="32">
    <location>
        <begin position="706"/>
        <end position="856"/>
    </location>
</feature>
<feature type="coiled-coil region" evidence="32">
    <location>
        <begin position="633"/>
        <end position="667"/>
    </location>
</feature>
<keyword evidence="29 32" id="KW-0899">Viral immunoevasion</keyword>
<dbReference type="InterPro" id="IPR037527">
    <property type="entry name" value="Gp160"/>
</dbReference>
<keyword evidence="23 32" id="KW-1039">Host endosome</keyword>
<name>F1K5X8_HV1</name>
<comment type="domain">
    <text evidence="32">The CD4-binding region is targeted by the antibody b12.</text>
</comment>
<dbReference type="GO" id="GO:0019062">
    <property type="term" value="P:virion attachment to host cell"/>
    <property type="evidence" value="ECO:0007669"/>
    <property type="project" value="UniProtKB-UniRule"/>
</dbReference>
<dbReference type="GO" id="GO:0020002">
    <property type="term" value="C:host cell plasma membrane"/>
    <property type="evidence" value="ECO:0007669"/>
    <property type="project" value="UniProtKB-SubCell"/>
</dbReference>
<keyword evidence="31 32" id="KW-1160">Virus entry into host cell</keyword>
<evidence type="ECO:0000256" key="23">
    <source>
        <dbReference type="ARBA" id="ARBA00023046"/>
    </source>
</evidence>
<feature type="region of interest" description="CD4-binding loop" evidence="32">
    <location>
        <begin position="364"/>
        <end position="374"/>
    </location>
</feature>
<comment type="PTM">
    <text evidence="32">Specific enzymatic cleavages in vivo yield mature proteins. Envelope glycoproteins are synthesized as a inactive precursor that is heavily N-glycosylated and processed likely by host cell furin in the Golgi to yield the mature SU and TM proteins. The cleavage site between SU and TM requires the minimal sequence [KR]-X-[KR]-R. About 2 of the 9 disulfide bonds of gp41 are reduced by P4HB/PDI, following binding to CD4 receptor.</text>
</comment>
<keyword evidence="19 32" id="KW-1043">Host membrane</keyword>
<evidence type="ECO:0000256" key="24">
    <source>
        <dbReference type="ARBA" id="ARBA00023054"/>
    </source>
</evidence>
<keyword evidence="16 32" id="KW-0732">Signal</keyword>
<comment type="domain">
    <text evidence="32 33">The 17 amino acids long immunosuppressive region is present in many retroviral envelope proteins. Synthetic peptides derived from this relatively conserved sequence inhibit immune function in vitro and in vivo.</text>
</comment>
<feature type="disulfide bond" evidence="32">
    <location>
        <begin position="229"/>
        <end position="240"/>
    </location>
</feature>
<comment type="miscellaneous">
    <text evidence="32">Inhibitors targeting HIV-1 viral envelope proteins are used as antiretroviral drugs. Attachment of virions to the cell surface via non-specific interactions and CD4 binding can be blocked by inhibitors that include cyanovirin-N, cyclotriazadisulfonamide analogs, PRO 2000, TNX 355 and PRO 542. In addition, BMS 806 can block CD4-induced conformational changes. Env interactions with the coreceptor molecules can be targeted by CCR5 antagonists including SCH-D, maraviroc (UK 427857) and aplaviroc (GW 873140), and the CXCR4 antagonist AMD 070. Fusion of viral and cellular membranes can be inhibited by peptides such as enfuvirtide and tifuvirtide (T 1249). Resistance to inhibitors associated with mutations in Env are observed. Most of the time, single mutations confer only a modest reduction in drug susceptibility. Combination of several mutations is usually required to develop a high-level drug resistance.</text>
</comment>
<keyword evidence="13 32" id="KW-0165">Cleavage on pair of basic residues</keyword>
<comment type="domain">
    <text evidence="32">The membrane proximal external region (MPER) present in gp41 is a tryptophan-rich region recognized by the antibodies 2F5, Z13, and 4E10. MPER seems to play a role in fusion.</text>
</comment>
<comment type="subcellular location">
    <molecule>Surface protein gp120</molecule>
    <subcellularLocation>
        <location evidence="32">Virion membrane</location>
        <topology evidence="32">Peripheral membrane protein</topology>
    </subcellularLocation>
    <subcellularLocation>
        <location evidence="32">Host cell membrane</location>
        <topology evidence="32">Peripheral membrane protein</topology>
    </subcellularLocation>
    <subcellularLocation>
        <location evidence="32">Host endosome membrane</location>
        <topology evidence="32">Single-pass type I membrane protein</topology>
    </subcellularLocation>
    <text evidence="32">The surface protein is not anchored to the viral envelope, but associates with the extravirion surface through its binding to TM. It is probably concentrated at the site of budding and incorporated into the virions possibly by contacts between the cytoplasmic tail of Env and the N-terminus of Gag.</text>
</comment>
<dbReference type="InterPro" id="IPR000777">
    <property type="entry name" value="HIV1_Gp120"/>
</dbReference>
<feature type="disulfide bond" evidence="32">
    <location>
        <begin position="598"/>
        <end position="604"/>
    </location>
</feature>
<keyword evidence="27 32" id="KW-1015">Disulfide bond</keyword>
<evidence type="ECO:0000256" key="18">
    <source>
        <dbReference type="ARBA" id="ARBA00022844"/>
    </source>
</evidence>
<feature type="transmembrane region" description="Helical" evidence="33">
    <location>
        <begin position="678"/>
        <end position="705"/>
    </location>
</feature>
<evidence type="ECO:0000259" key="36">
    <source>
        <dbReference type="Pfam" id="PF00517"/>
    </source>
</evidence>
<dbReference type="GO" id="GO:0019082">
    <property type="term" value="P:viral protein processing"/>
    <property type="evidence" value="ECO:0007669"/>
    <property type="project" value="UniProtKB-UniRule"/>
</dbReference>
<evidence type="ECO:0000256" key="5">
    <source>
        <dbReference type="ARBA" id="ARBA00004578"/>
    </source>
</evidence>
<evidence type="ECO:0000256" key="14">
    <source>
        <dbReference type="ARBA" id="ARBA00022692"/>
    </source>
</evidence>
<comment type="similarity">
    <text evidence="32">Belongs to the HIV-1 env protein family.</text>
</comment>
<evidence type="ECO:0000256" key="16">
    <source>
        <dbReference type="ARBA" id="ARBA00022729"/>
    </source>
</evidence>
<dbReference type="GO" id="GO:1903911">
    <property type="term" value="P:positive regulation of receptor clustering"/>
    <property type="evidence" value="ECO:0007669"/>
    <property type="project" value="UniProtKB-UniRule"/>
</dbReference>
<dbReference type="HAMAP" id="MF_04083">
    <property type="entry name" value="HIV_ENV"/>
    <property type="match status" value="1"/>
</dbReference>
<dbReference type="FunFam" id="1.10.287.210:FF:000001">
    <property type="entry name" value="Envelope glycoprotein gp160"/>
    <property type="match status" value="1"/>
</dbReference>
<organismHost>
    <name type="scientific">Homo sapiens</name>
    <name type="common">Human</name>
    <dbReference type="NCBI Taxonomy" id="9606"/>
</organismHost>
<comment type="subcellular location">
    <subcellularLocation>
        <location evidence="3">Host cell membrane</location>
        <topology evidence="3">Peripheral membrane protein</topology>
    </subcellularLocation>
    <subcellularLocation>
        <location evidence="1">Host cell membrane</location>
        <topology evidence="1">Single-pass type I membrane protein</topology>
    </subcellularLocation>
    <subcellularLocation>
        <location evidence="2">Host endosome membrane</location>
        <topology evidence="2">Peripheral membrane protein</topology>
    </subcellularLocation>
    <subcellularLocation>
        <location evidence="5">Host endosome membrane</location>
        <topology evidence="5">Single-pass type I membrane protein</topology>
    </subcellularLocation>
    <subcellularLocation>
        <location evidence="6">Virion membrane</location>
        <topology evidence="6">Peripheral membrane protein</topology>
    </subcellularLocation>
    <subcellularLocation>
        <location evidence="4">Virion membrane</location>
        <topology evidence="4">Single-pass type I membrane protein</topology>
    </subcellularLocation>
</comment>
<feature type="site" description="Cleavage; by host furin" evidence="32">
    <location>
        <begin position="511"/>
        <end position="512"/>
    </location>
</feature>
<evidence type="ECO:0000256" key="4">
    <source>
        <dbReference type="ARBA" id="ARBA00004563"/>
    </source>
</evidence>
<keyword evidence="11 32" id="KW-0945">Host-virus interaction</keyword>
<proteinExistence type="inferred from homology"/>
<dbReference type="GO" id="GO:0019064">
    <property type="term" value="P:fusion of virus membrane with host plasma membrane"/>
    <property type="evidence" value="ECO:0007669"/>
    <property type="project" value="UniProtKB-UniRule"/>
</dbReference>
<evidence type="ECO:0000256" key="13">
    <source>
        <dbReference type="ARBA" id="ARBA00022685"/>
    </source>
</evidence>
<evidence type="ECO:0000256" key="32">
    <source>
        <dbReference type="HAMAP-Rule" id="MF_04083"/>
    </source>
</evidence>
<keyword evidence="22 32" id="KW-1133">Transmembrane helix</keyword>
<feature type="chain" id="PRO_5023555664" description="Envelope glycoprotein gp160" evidence="32">
    <location>
        <begin position="32"/>
        <end position="856"/>
    </location>
</feature>
<feature type="region of interest" description="Immunosuppression" evidence="32">
    <location>
        <begin position="574"/>
        <end position="592"/>
    </location>
</feature>
<feature type="short sequence motif" description="Di-leucine internalization motif" evidence="32">
    <location>
        <begin position="855"/>
        <end position="856"/>
    </location>
</feature>
<comment type="function">
    <text evidence="32">Transmembrane protein gp41: Acts as a class I viral fusion protein. Under the current model, the protein has at least 3 conformational states: pre-fusion native state, pre-hairpin intermediate state, and post-fusion hairpin state. During fusion of viral and target intracellular membranes, the coiled coil regions (heptad repeats) assume a trimer-of-hairpins structure, positioning the fusion peptide in close proximity to the C-terminal region of the ectodomain. The formation of this structure appears to drive apposition and subsequent fusion of viral and target cell membranes. Complete fusion occurs in host cell endosomes and is dynamin-dependent, however some lipid transfer might occur at the plasma membrane. The virus undergoes clathrin-dependent internalization long before endosomal fusion, thus minimizing the surface exposure of conserved viral epitopes during fusion and reducing the efficacy of inhibitors targeting these epitopes. Membranes fusion leads to delivery of the nucleocapsid into the cytoplasm.</text>
</comment>
<evidence type="ECO:0000256" key="20">
    <source>
        <dbReference type="ARBA" id="ARBA00022879"/>
    </source>
</evidence>
<dbReference type="GO" id="GO:0016020">
    <property type="term" value="C:membrane"/>
    <property type="evidence" value="ECO:0007669"/>
    <property type="project" value="UniProtKB-UniRule"/>
</dbReference>
<accession>F1K5X8</accession>
<dbReference type="Pfam" id="PF00517">
    <property type="entry name" value="GP41"/>
    <property type="match status" value="1"/>
</dbReference>
<evidence type="ECO:0000256" key="17">
    <source>
        <dbReference type="ARBA" id="ARBA00022804"/>
    </source>
</evidence>
<feature type="region of interest" description="MPER; binding to GalCer" evidence="32">
    <location>
        <begin position="662"/>
        <end position="683"/>
    </location>
</feature>
<dbReference type="SUPFAM" id="SSF56502">
    <property type="entry name" value="gp120 core"/>
    <property type="match status" value="2"/>
</dbReference>
<evidence type="ECO:0000256" key="19">
    <source>
        <dbReference type="ARBA" id="ARBA00022870"/>
    </source>
</evidence>
<dbReference type="GO" id="GO:0055036">
    <property type="term" value="C:virion membrane"/>
    <property type="evidence" value="ECO:0007669"/>
    <property type="project" value="UniProtKB-SubCell"/>
</dbReference>
<dbReference type="FunFam" id="1.20.5.490:FF:000001">
    <property type="entry name" value="Envelope glycoprotein gp160"/>
    <property type="match status" value="1"/>
</dbReference>
<evidence type="ECO:0000256" key="26">
    <source>
        <dbReference type="ARBA" id="ARBA00023139"/>
    </source>
</evidence>
<evidence type="ECO:0000256" key="6">
    <source>
        <dbReference type="ARBA" id="ARBA00004650"/>
    </source>
</evidence>
<comment type="PTM">
    <text evidence="32">Palmitoylation of the transmembrane protein and of Env polyprotein (prior to its proteolytic cleavage) is essential for their association with host cell membrane lipid rafts. Palmitoylation is therefore required for envelope trafficking to classical lipid rafts, but not for viral replication.</text>
</comment>